<feature type="region of interest" description="Disordered" evidence="1">
    <location>
        <begin position="661"/>
        <end position="699"/>
    </location>
</feature>
<feature type="region of interest" description="Disordered" evidence="1">
    <location>
        <begin position="153"/>
        <end position="220"/>
    </location>
</feature>
<gene>
    <name evidence="2" type="ORF">ZT3D7_G4438</name>
</gene>
<dbReference type="STRING" id="1276538.A0A1X7RQM8"/>
<evidence type="ECO:0000313" key="3">
    <source>
        <dbReference type="Proteomes" id="UP000215127"/>
    </source>
</evidence>
<dbReference type="Pfam" id="PF12396">
    <property type="entry name" value="DUF3659"/>
    <property type="match status" value="1"/>
</dbReference>
<dbReference type="InterPro" id="IPR022124">
    <property type="entry name" value="DUF3659"/>
</dbReference>
<sequence length="803" mass="86556">MAIFNFRKQKKSADQPLVTASTVEPQPQTTTPKFVPRLAGLKASDQGPAKEEGREEILARMRKRNEQRRHALIYNTPETPVEESHDTLTVPTIPASPLASPIRPSFEDVLAQWRTANAATALPQSNVHISLPTPESSVEDYLLMPDVRLPKASRGKSYATHHSASDSGYDSRTPSHKASDDDLGMVSSAGAGLSVDSNSSLSSSVYTDGDIKDDSPLPKEEEYVDDFPMELSECNEQPKSERGTSSAPLPNELDFEPHTQPQAHSADMTALPRYVPSLSPIIASPRKEVENPILAPSSTPLSVLQGYKVNKKGKVLDEEGEVIGELVSGDILDCVRQRVDDNGQVLDDRGKVVGTVKPVGAASEEEQKPEEKAAEATNTHEEAVNASPISAQDSVFEVPMSAKRAGKLPKREQTPSLQSLNRRTSPTNAHPANREFEEPRLAPPRPNPSLRRIPSQASTFSTFSSVSAAALCTGQRRGSEQTESSQISEFATIPYIMTTPAAAPRSQNSIRSARSSLGPSSVVAKPQVPLRPSTSNGGESTLPDFTTMFSATPVSRPRQDRRSVERERNPFSSRYTAAPVLPPIGRMMSPVPENNVAPRHTGNMAAGGGMFSYKGEIPTGDGLPIQRKLASAPAFVPGSHLPINHNPAPSAFNNPKIHALRGLSHQPNTPAIPPRSAARPPSLHGYASSISATAPPTPISEASEIASTDWATMYPAPAIPTGGLSVYGAHSRPSSLRSSRTGRPRSYFTHRGQVAVEDGEEEVRTEESKTVEGPMMAEVNQEAEKPVVVAEPEKKRRLFGKKK</sequence>
<feature type="compositionally biased region" description="Basic and acidic residues" evidence="1">
    <location>
        <begin position="365"/>
        <end position="383"/>
    </location>
</feature>
<evidence type="ECO:0000256" key="1">
    <source>
        <dbReference type="SAM" id="MobiDB-lite"/>
    </source>
</evidence>
<dbReference type="AlphaFoldDB" id="A0A1X7RQM8"/>
<dbReference type="Proteomes" id="UP000215127">
    <property type="component" value="Chromosome 3"/>
</dbReference>
<proteinExistence type="predicted"/>
<feature type="compositionally biased region" description="Polar residues" evidence="1">
    <location>
        <begin position="160"/>
        <end position="172"/>
    </location>
</feature>
<feature type="compositionally biased region" description="Polar residues" evidence="1">
    <location>
        <begin position="532"/>
        <end position="553"/>
    </location>
</feature>
<feature type="compositionally biased region" description="Polar residues" evidence="1">
    <location>
        <begin position="18"/>
        <end position="32"/>
    </location>
</feature>
<dbReference type="PANTHER" id="PTHR39461">
    <property type="entry name" value="LEA DOMAIN PROTEIN (AFU_ORTHOLOGUE AFUA_8G04920)"/>
    <property type="match status" value="1"/>
</dbReference>
<evidence type="ECO:0000313" key="2">
    <source>
        <dbReference type="EMBL" id="SMQ49287.1"/>
    </source>
</evidence>
<feature type="compositionally biased region" description="Basic and acidic residues" evidence="1">
    <location>
        <begin position="557"/>
        <end position="569"/>
    </location>
</feature>
<organism evidence="2 3">
    <name type="scientific">Zymoseptoria tritici (strain ST99CH_3D7)</name>
    <dbReference type="NCBI Taxonomy" id="1276538"/>
    <lineage>
        <taxon>Eukaryota</taxon>
        <taxon>Fungi</taxon>
        <taxon>Dikarya</taxon>
        <taxon>Ascomycota</taxon>
        <taxon>Pezizomycotina</taxon>
        <taxon>Dothideomycetes</taxon>
        <taxon>Dothideomycetidae</taxon>
        <taxon>Mycosphaerellales</taxon>
        <taxon>Mycosphaerellaceae</taxon>
        <taxon>Zymoseptoria</taxon>
    </lineage>
</organism>
<feature type="region of interest" description="Disordered" evidence="1">
    <location>
        <begin position="728"/>
        <end position="803"/>
    </location>
</feature>
<feature type="compositionally biased region" description="Polar residues" evidence="1">
    <location>
        <begin position="414"/>
        <end position="430"/>
    </location>
</feature>
<feature type="region of interest" description="Disordered" evidence="1">
    <location>
        <begin position="234"/>
        <end position="265"/>
    </location>
</feature>
<feature type="compositionally biased region" description="Low complexity" evidence="1">
    <location>
        <begin position="193"/>
        <end position="205"/>
    </location>
</feature>
<keyword evidence="3" id="KW-1185">Reference proteome</keyword>
<feature type="compositionally biased region" description="Polar residues" evidence="1">
    <location>
        <begin position="732"/>
        <end position="741"/>
    </location>
</feature>
<feature type="compositionally biased region" description="Basic and acidic residues" evidence="1">
    <location>
        <begin position="209"/>
        <end position="220"/>
    </location>
</feature>
<dbReference type="PANTHER" id="PTHR39461:SF1">
    <property type="entry name" value="LEA DOMAIN PROTEIN (AFU_ORTHOLOGUE AFUA_8G04920)"/>
    <property type="match status" value="1"/>
</dbReference>
<accession>A0A1X7RQM8</accession>
<feature type="region of interest" description="Disordered" evidence="1">
    <location>
        <begin position="1"/>
        <end position="33"/>
    </location>
</feature>
<feature type="region of interest" description="Disordered" evidence="1">
    <location>
        <begin position="502"/>
        <end position="586"/>
    </location>
</feature>
<feature type="region of interest" description="Disordered" evidence="1">
    <location>
        <begin position="358"/>
        <end position="459"/>
    </location>
</feature>
<protein>
    <submittedName>
        <fullName evidence="2">Uncharacterized protein</fullName>
    </submittedName>
</protein>
<reference evidence="2 3" key="1">
    <citation type="submission" date="2016-06" db="EMBL/GenBank/DDBJ databases">
        <authorList>
            <person name="Kjaerup R.B."/>
            <person name="Dalgaard T.S."/>
            <person name="Juul-Madsen H.R."/>
        </authorList>
    </citation>
    <scope>NUCLEOTIDE SEQUENCE [LARGE SCALE GENOMIC DNA]</scope>
</reference>
<feature type="compositionally biased region" description="Polar residues" evidence="1">
    <location>
        <begin position="505"/>
        <end position="519"/>
    </location>
</feature>
<dbReference type="EMBL" id="LT853694">
    <property type="protein sequence ID" value="SMQ49287.1"/>
    <property type="molecule type" value="Genomic_DNA"/>
</dbReference>
<name>A0A1X7RQM8_ZYMT9</name>